<dbReference type="InterPro" id="IPR047752">
    <property type="entry name" value="MacP"/>
</dbReference>
<gene>
    <name evidence="2" type="ORF">JHK64_03430</name>
</gene>
<dbReference type="EMBL" id="JAENBP010000003">
    <property type="protein sequence ID" value="MBJ8349684.1"/>
    <property type="molecule type" value="Genomic_DNA"/>
</dbReference>
<reference evidence="2 3" key="1">
    <citation type="journal article" date="2021" name="Int. J. Syst. Evol. Microbiol.">
        <title>Streptococcus vicugnae sp. nov., isolated from faeces of alpacas (Vicugna pacos) and cattle (Bos taurus), Streptococcus zalophi sp. nov., and Streptococcus pacificus sp. nov., isolated from respiratory tract of California sea lions (Zalophus californianus).</title>
        <authorList>
            <person name="Volokhov D.V."/>
            <person name="Zagorodnyaya T.A."/>
            <person name="Shen Z."/>
            <person name="Blom J."/>
            <person name="Furtak V.A."/>
            <person name="Eisenberg T."/>
            <person name="Fan P."/>
            <person name="Jeong K.C."/>
            <person name="Gao Y."/>
            <person name="Zhang S."/>
            <person name="Amselle M."/>
        </authorList>
    </citation>
    <scope>NUCLEOTIDE SEQUENCE [LARGE SCALE GENOMIC DNA]</scope>
    <source>
        <strain evidence="3">CSL7508-lung</strain>
    </source>
</reference>
<dbReference type="NCBIfam" id="NF038277">
    <property type="entry name" value="accessory_MacP"/>
    <property type="match status" value="1"/>
</dbReference>
<keyword evidence="1" id="KW-0812">Transmembrane</keyword>
<protein>
    <recommendedName>
        <fullName evidence="4">Foldase</fullName>
    </recommendedName>
</protein>
<evidence type="ECO:0000313" key="2">
    <source>
        <dbReference type="EMBL" id="MBJ8349684.1"/>
    </source>
</evidence>
<name>A0A934PA05_9STRE</name>
<evidence type="ECO:0008006" key="4">
    <source>
        <dbReference type="Google" id="ProtNLM"/>
    </source>
</evidence>
<dbReference type="RefSeq" id="WP_199567608.1">
    <property type="nucleotide sequence ID" value="NZ_JAENBP010000003.1"/>
</dbReference>
<proteinExistence type="predicted"/>
<keyword evidence="1" id="KW-1133">Transmembrane helix</keyword>
<accession>A0A934PA05</accession>
<feature type="transmembrane region" description="Helical" evidence="1">
    <location>
        <begin position="74"/>
        <end position="93"/>
    </location>
</feature>
<dbReference type="AlphaFoldDB" id="A0A934PA05"/>
<evidence type="ECO:0000256" key="1">
    <source>
        <dbReference type="SAM" id="Phobius"/>
    </source>
</evidence>
<keyword evidence="3" id="KW-1185">Reference proteome</keyword>
<organism evidence="2 3">
    <name type="scientific">Streptococcus zalophi</name>
    <dbReference type="NCBI Taxonomy" id="640031"/>
    <lineage>
        <taxon>Bacteria</taxon>
        <taxon>Bacillati</taxon>
        <taxon>Bacillota</taxon>
        <taxon>Bacilli</taxon>
        <taxon>Lactobacillales</taxon>
        <taxon>Streptococcaceae</taxon>
        <taxon>Streptococcus</taxon>
    </lineage>
</organism>
<dbReference type="Proteomes" id="UP000644875">
    <property type="component" value="Unassembled WGS sequence"/>
</dbReference>
<sequence>MGKPLLTDDIIRRANAKKPLDSQLIEDEDTKIIPVISDNYSDYFSQEDSSKEQEQMIKSRRIENAKRHAFSKKLNLILIIIILLLAVLMYAIFKI</sequence>
<evidence type="ECO:0000313" key="3">
    <source>
        <dbReference type="Proteomes" id="UP000644875"/>
    </source>
</evidence>
<dbReference type="Pfam" id="PF26336">
    <property type="entry name" value="MacP_activator"/>
    <property type="match status" value="1"/>
</dbReference>
<keyword evidence="1" id="KW-0472">Membrane</keyword>
<comment type="caution">
    <text evidence="2">The sequence shown here is derived from an EMBL/GenBank/DDBJ whole genome shotgun (WGS) entry which is preliminary data.</text>
</comment>